<reference evidence="2" key="1">
    <citation type="submission" date="2024-01" db="EMBL/GenBank/DDBJ databases">
        <authorList>
            <person name="Webb A."/>
        </authorList>
    </citation>
    <scope>NUCLEOTIDE SEQUENCE</scope>
    <source>
        <strain evidence="2">Pm1</strain>
    </source>
</reference>
<dbReference type="AlphaFoldDB" id="A0AAV1ULS9"/>
<gene>
    <name evidence="2" type="ORF">PM001_LOCUS19823</name>
</gene>
<sequence length="233" mass="26058">MLVGEAWPSQQVLVQRYIDFTFVSGPPGPSHNNCVFYTETTQIVERLDATGLVLPPAPGDRRVLPRLGCAVGCRIYFIPALPKSALLGVVWKHLVPATSHPITLHAGSTKEWVPDATIIHNIWHTVRAVTLRFVWFYRNKCLFDGRRSTPTSPALMVIFSTSSAHLRHLLRRQYDMGMRKALQRATAALSRDASFDSFLKFHPAALVVRHRSDSFQSSKDPGASTPTPRFTVL</sequence>
<comment type="caution">
    <text evidence="2">The sequence shown here is derived from an EMBL/GenBank/DDBJ whole genome shotgun (WGS) entry which is preliminary data.</text>
</comment>
<evidence type="ECO:0000313" key="2">
    <source>
        <dbReference type="EMBL" id="CAK7934673.1"/>
    </source>
</evidence>
<dbReference type="EMBL" id="CAKLBY020000217">
    <property type="protein sequence ID" value="CAK7934673.1"/>
    <property type="molecule type" value="Genomic_DNA"/>
</dbReference>
<accession>A0AAV1ULS9</accession>
<name>A0AAV1ULS9_9STRA</name>
<organism evidence="2 3">
    <name type="scientific">Peronospora matthiolae</name>
    <dbReference type="NCBI Taxonomy" id="2874970"/>
    <lineage>
        <taxon>Eukaryota</taxon>
        <taxon>Sar</taxon>
        <taxon>Stramenopiles</taxon>
        <taxon>Oomycota</taxon>
        <taxon>Peronosporomycetes</taxon>
        <taxon>Peronosporales</taxon>
        <taxon>Peronosporaceae</taxon>
        <taxon>Peronospora</taxon>
    </lineage>
</organism>
<feature type="region of interest" description="Disordered" evidence="1">
    <location>
        <begin position="214"/>
        <end position="233"/>
    </location>
</feature>
<proteinExistence type="predicted"/>
<evidence type="ECO:0000313" key="3">
    <source>
        <dbReference type="Proteomes" id="UP001162060"/>
    </source>
</evidence>
<protein>
    <submittedName>
        <fullName evidence="2">Uncharacterized protein</fullName>
    </submittedName>
</protein>
<evidence type="ECO:0000256" key="1">
    <source>
        <dbReference type="SAM" id="MobiDB-lite"/>
    </source>
</evidence>
<dbReference type="Proteomes" id="UP001162060">
    <property type="component" value="Unassembled WGS sequence"/>
</dbReference>